<reference evidence="5 6" key="1">
    <citation type="journal article" date="2015" name="Genome Announc.">
        <title>The 474-Kilobase-Pair Complete Genome Sequence of CeV-01B, a Virus Infecting Haptolina (Chrysochromulina) ericina (Prymnesiophyceae).</title>
        <authorList>
            <person name="Gallot-Lavallee L."/>
            <person name="Pagarete A."/>
            <person name="Legendre M."/>
            <person name="Santini S."/>
            <person name="Sandaa R.A."/>
            <person name="Himmelbauer H."/>
            <person name="Ogata H."/>
            <person name="Bratbak G."/>
            <person name="Claverie J.M."/>
        </authorList>
    </citation>
    <scope>NUCLEOTIDE SEQUENCE [LARGE SCALE GENOMIC DNA]</scope>
    <source>
        <strain evidence="5">CeV-01B</strain>
    </source>
</reference>
<keyword evidence="3 4" id="KW-0648">Protein biosynthesis</keyword>
<protein>
    <submittedName>
        <fullName evidence="5">Eukaryotic initiation factor 4E</fullName>
    </submittedName>
</protein>
<dbReference type="SUPFAM" id="SSF55418">
    <property type="entry name" value="eIF4e-like"/>
    <property type="match status" value="1"/>
</dbReference>
<dbReference type="InterPro" id="IPR001040">
    <property type="entry name" value="TIF_eIF_4E"/>
</dbReference>
<dbReference type="Gene3D" id="3.30.760.10">
    <property type="entry name" value="RNA Cap, Translation Initiation Factor Eif4e"/>
    <property type="match status" value="1"/>
</dbReference>
<dbReference type="PANTHER" id="PTHR11960">
    <property type="entry name" value="EUKARYOTIC TRANSLATION INITIATION FACTOR 4E RELATED"/>
    <property type="match status" value="1"/>
</dbReference>
<dbReference type="PANTHER" id="PTHR11960:SF8">
    <property type="entry name" value="EUKARYOTIC TRANSLATION INITIATION FACTOR 4E1-RELATED"/>
    <property type="match status" value="1"/>
</dbReference>
<keyword evidence="1 4" id="KW-0396">Initiation factor</keyword>
<dbReference type="GO" id="GO:0000340">
    <property type="term" value="F:RNA 7-methylguanosine cap binding"/>
    <property type="evidence" value="ECO:0007669"/>
    <property type="project" value="TreeGrafter"/>
</dbReference>
<dbReference type="OrthoDB" id="11882at10239"/>
<dbReference type="EMBL" id="KT820662">
    <property type="protein sequence ID" value="ALH22973.1"/>
    <property type="molecule type" value="Genomic_DNA"/>
</dbReference>
<accession>A0A0N9QXY6</accession>
<keyword evidence="2 4" id="KW-0694">RNA-binding</keyword>
<evidence type="ECO:0000313" key="5">
    <source>
        <dbReference type="EMBL" id="ALH22973.1"/>
    </source>
</evidence>
<dbReference type="InterPro" id="IPR023398">
    <property type="entry name" value="TIF_eIF4e-like"/>
</dbReference>
<comment type="similarity">
    <text evidence="4">Belongs to the eukaryotic initiation factor 4E family.</text>
</comment>
<proteinExistence type="inferred from homology"/>
<evidence type="ECO:0000256" key="1">
    <source>
        <dbReference type="ARBA" id="ARBA00022540"/>
    </source>
</evidence>
<keyword evidence="6" id="KW-1185">Reference proteome</keyword>
<evidence type="ECO:0000256" key="3">
    <source>
        <dbReference type="ARBA" id="ARBA00022917"/>
    </source>
</evidence>
<dbReference type="KEGG" id="vg:26048934"/>
<organism evidence="5 6">
    <name type="scientific">Chrysochromulina ericina virus CeV-01B</name>
    <dbReference type="NCBI Taxonomy" id="3070830"/>
    <lineage>
        <taxon>Viruses</taxon>
        <taxon>Varidnaviria</taxon>
        <taxon>Bamfordvirae</taxon>
        <taxon>Nucleocytoviricota</taxon>
        <taxon>Megaviricetes</taxon>
        <taxon>Imitervirales</taxon>
        <taxon>Mesomimiviridae</taxon>
        <taxon>Tethysvirus</taxon>
        <taxon>Tethysvirus raunefjordenense</taxon>
    </lineage>
</organism>
<dbReference type="Proteomes" id="UP000203826">
    <property type="component" value="Segment"/>
</dbReference>
<evidence type="ECO:0000256" key="4">
    <source>
        <dbReference type="RuleBase" id="RU004374"/>
    </source>
</evidence>
<evidence type="ECO:0000313" key="6">
    <source>
        <dbReference type="Proteomes" id="UP000203826"/>
    </source>
</evidence>
<sequence length="173" mass="19929">MDTMVEQIDNCSISKSKLLDTWTLWSHLPHDTNWNLDSYKQISDINSVEDATTLFENLPESIIKNCMLFVMRKGIYPTWEDEKNRNGGCFSYKINNKVVGDSWKKLSYVLLGETLTCEDYSDNITGITISPKKNFCIVKIWFSNCDNIDPNIIIDIDGLTRQGCLFKKHINDS</sequence>
<dbReference type="Pfam" id="PF01652">
    <property type="entry name" value="IF4E"/>
    <property type="match status" value="1"/>
</dbReference>
<evidence type="ECO:0000256" key="2">
    <source>
        <dbReference type="ARBA" id="ARBA00022884"/>
    </source>
</evidence>
<gene>
    <name evidence="5" type="ORF">ceV_067</name>
</gene>
<name>A0A0N9QXY6_9VIRU</name>